<protein>
    <submittedName>
        <fullName evidence="3">Twitching motility protein PilT</fullName>
    </submittedName>
</protein>
<dbReference type="Gene3D" id="3.40.50.300">
    <property type="entry name" value="P-loop containing nucleotide triphosphate hydrolases"/>
    <property type="match status" value="1"/>
</dbReference>
<dbReference type="GO" id="GO:0005524">
    <property type="term" value="F:ATP binding"/>
    <property type="evidence" value="ECO:0007669"/>
    <property type="project" value="InterPro"/>
</dbReference>
<dbReference type="InterPro" id="IPR006321">
    <property type="entry name" value="PilT/PilU"/>
</dbReference>
<dbReference type="AlphaFoldDB" id="A0A1M4YCI7"/>
<dbReference type="InterPro" id="IPR003593">
    <property type="entry name" value="AAA+_ATPase"/>
</dbReference>
<dbReference type="Proteomes" id="UP000184196">
    <property type="component" value="Unassembled WGS sequence"/>
</dbReference>
<dbReference type="PROSITE" id="PS00662">
    <property type="entry name" value="T2SP_E"/>
    <property type="match status" value="1"/>
</dbReference>
<evidence type="ECO:0000256" key="1">
    <source>
        <dbReference type="ARBA" id="ARBA00006611"/>
    </source>
</evidence>
<dbReference type="SUPFAM" id="SSF52540">
    <property type="entry name" value="P-loop containing nucleoside triphosphate hydrolases"/>
    <property type="match status" value="1"/>
</dbReference>
<name>A0A1M4YCI7_9FIRM</name>
<dbReference type="PANTHER" id="PTHR30486">
    <property type="entry name" value="TWITCHING MOTILITY PROTEIN PILT"/>
    <property type="match status" value="1"/>
</dbReference>
<dbReference type="InterPro" id="IPR001482">
    <property type="entry name" value="T2SS/T4SS_dom"/>
</dbReference>
<keyword evidence="4" id="KW-1185">Reference proteome</keyword>
<dbReference type="CDD" id="cd01131">
    <property type="entry name" value="PilT"/>
    <property type="match status" value="1"/>
</dbReference>
<dbReference type="Pfam" id="PF00437">
    <property type="entry name" value="T2SSE"/>
    <property type="match status" value="1"/>
</dbReference>
<dbReference type="SMART" id="SM00382">
    <property type="entry name" value="AAA"/>
    <property type="match status" value="1"/>
</dbReference>
<comment type="similarity">
    <text evidence="1">Belongs to the GSP E family.</text>
</comment>
<accession>A0A1M4YCI7</accession>
<dbReference type="OrthoDB" id="9808272at2"/>
<sequence>MKAVDIIAQAAKLNTSDVHLTVGLPPVYRINGVLLPLDAPELKGKLDVIKEEQIKTLTPEDTRALAGEIMTPDQYSRFEEKGELDFSCGVPGVTRVRVNVFRQRGSVAMVMRLLSTRIPTFQELGLPEVLGYLARRPDGLVLVTGPTGSGKSTTLAAMIDLLNREKRLHIITLEDPIEYLHRHNLCIINQREIGQDTQSFASALRAALREDPDVILVGEMRDLETIATAITAAETGHLVLATLHTSSAAETIDRIIDVFPPGQQQQVRIQLASTIEGIVSQQLIPRCDRPGRVLALEIMVATPAIRNLIREGKTYQIPSQMQTGARFGMQTMDTSLRLLYQKGMISREELLNRARDPETLQRIIGG</sequence>
<evidence type="ECO:0000313" key="4">
    <source>
        <dbReference type="Proteomes" id="UP000184196"/>
    </source>
</evidence>
<feature type="domain" description="Bacterial type II secretion system protein E" evidence="2">
    <location>
        <begin position="208"/>
        <end position="222"/>
    </location>
</feature>
<evidence type="ECO:0000259" key="2">
    <source>
        <dbReference type="PROSITE" id="PS00662"/>
    </source>
</evidence>
<organism evidence="3 4">
    <name type="scientific">Desulfofundulus australicus DSM 11792</name>
    <dbReference type="NCBI Taxonomy" id="1121425"/>
    <lineage>
        <taxon>Bacteria</taxon>
        <taxon>Bacillati</taxon>
        <taxon>Bacillota</taxon>
        <taxon>Clostridia</taxon>
        <taxon>Eubacteriales</taxon>
        <taxon>Peptococcaceae</taxon>
        <taxon>Desulfofundulus</taxon>
    </lineage>
</organism>
<evidence type="ECO:0000313" key="3">
    <source>
        <dbReference type="EMBL" id="SHF03283.1"/>
    </source>
</evidence>
<dbReference type="InterPro" id="IPR050921">
    <property type="entry name" value="T4SS_GSP_E_ATPase"/>
</dbReference>
<dbReference type="InterPro" id="IPR027417">
    <property type="entry name" value="P-loop_NTPase"/>
</dbReference>
<proteinExistence type="inferred from homology"/>
<dbReference type="Gene3D" id="3.30.450.90">
    <property type="match status" value="1"/>
</dbReference>
<reference evidence="4" key="1">
    <citation type="submission" date="2016-11" db="EMBL/GenBank/DDBJ databases">
        <authorList>
            <person name="Varghese N."/>
            <person name="Submissions S."/>
        </authorList>
    </citation>
    <scope>NUCLEOTIDE SEQUENCE [LARGE SCALE GENOMIC DNA]</scope>
    <source>
        <strain evidence="4">DSM 11792</strain>
    </source>
</reference>
<dbReference type="RefSeq" id="WP_073164357.1">
    <property type="nucleotide sequence ID" value="NZ_FQUW01000013.1"/>
</dbReference>
<dbReference type="NCBIfam" id="TIGR01420">
    <property type="entry name" value="pilT_fam"/>
    <property type="match status" value="1"/>
</dbReference>
<dbReference type="PANTHER" id="PTHR30486:SF16">
    <property type="entry name" value="TWITCHING MOTILITY PROTEIN PILT"/>
    <property type="match status" value="1"/>
</dbReference>
<gene>
    <name evidence="3" type="ORF">SAMN02745218_01316</name>
</gene>
<dbReference type="EMBL" id="FQUW01000013">
    <property type="protein sequence ID" value="SHF03283.1"/>
    <property type="molecule type" value="Genomic_DNA"/>
</dbReference>
<dbReference type="GO" id="GO:0016887">
    <property type="term" value="F:ATP hydrolysis activity"/>
    <property type="evidence" value="ECO:0007669"/>
    <property type="project" value="InterPro"/>
</dbReference>